<evidence type="ECO:0000313" key="3">
    <source>
        <dbReference type="Proteomes" id="UP000267159"/>
    </source>
</evidence>
<dbReference type="RefSeq" id="WP_121765535.1">
    <property type="nucleotide sequence ID" value="NZ_JAQOUP010000086.1"/>
</dbReference>
<name>A0A3L7Z3S9_9BACE</name>
<sequence length="156" mass="17706">MATKKEREQQREHARLLYMQGEPQKSIAEKVGVSAQTVTKWVADGGWEQARAAANITRPELVNKILNSINVLLEDLATDPSPEKTAASADKLVKFAATVERLDKKTSVVDVIEVFMAFSKWLQYRMSFDPNVTPELLKTINHYHDLFISEKLKESF</sequence>
<dbReference type="Pfam" id="PF06056">
    <property type="entry name" value="Terminase_5"/>
    <property type="match status" value="1"/>
</dbReference>
<reference evidence="2 3" key="1">
    <citation type="submission" date="2018-09" db="EMBL/GenBank/DDBJ databases">
        <title>Murine metabolic-syndrome-specific gut microbial biobank.</title>
        <authorList>
            <person name="Liu C."/>
        </authorList>
    </citation>
    <scope>NUCLEOTIDE SEQUENCE [LARGE SCALE GENOMIC DNA]</scope>
    <source>
        <strain evidence="2 3">0.1X-D8-26</strain>
    </source>
</reference>
<dbReference type="Proteomes" id="UP000267159">
    <property type="component" value="Unassembled WGS sequence"/>
</dbReference>
<protein>
    <submittedName>
        <fullName evidence="2">Helix-turn-helix domain-containing protein</fullName>
    </submittedName>
</protein>
<comment type="caution">
    <text evidence="2">The sequence shown here is derived from an EMBL/GenBank/DDBJ whole genome shotgun (WGS) entry which is preliminary data.</text>
</comment>
<organism evidence="2 3">
    <name type="scientific">Bacteroides acidifaciens</name>
    <dbReference type="NCBI Taxonomy" id="85831"/>
    <lineage>
        <taxon>Bacteria</taxon>
        <taxon>Pseudomonadati</taxon>
        <taxon>Bacteroidota</taxon>
        <taxon>Bacteroidia</taxon>
        <taxon>Bacteroidales</taxon>
        <taxon>Bacteroidaceae</taxon>
        <taxon>Bacteroides</taxon>
    </lineage>
</organism>
<dbReference type="EMBL" id="RAZM01000012">
    <property type="protein sequence ID" value="RLT80882.1"/>
    <property type="molecule type" value="Genomic_DNA"/>
</dbReference>
<dbReference type="SUPFAM" id="SSF46689">
    <property type="entry name" value="Homeodomain-like"/>
    <property type="match status" value="1"/>
</dbReference>
<evidence type="ECO:0000313" key="2">
    <source>
        <dbReference type="EMBL" id="RLT80882.1"/>
    </source>
</evidence>
<feature type="domain" description="Terminase ATPase subunit N-terminal" evidence="1">
    <location>
        <begin position="11"/>
        <end position="55"/>
    </location>
</feature>
<accession>A0A3L7Z3S9</accession>
<dbReference type="AlphaFoldDB" id="A0A3L7Z3S9"/>
<dbReference type="InterPro" id="IPR009057">
    <property type="entry name" value="Homeodomain-like_sf"/>
</dbReference>
<dbReference type="InterPro" id="IPR010332">
    <property type="entry name" value="ATPase_terminase-su_N"/>
</dbReference>
<evidence type="ECO:0000259" key="1">
    <source>
        <dbReference type="Pfam" id="PF06056"/>
    </source>
</evidence>
<proteinExistence type="predicted"/>
<dbReference type="Gene3D" id="1.10.10.60">
    <property type="entry name" value="Homeodomain-like"/>
    <property type="match status" value="1"/>
</dbReference>
<gene>
    <name evidence="2" type="ORF">D7Y07_05710</name>
</gene>